<name>A0ABQ8UYU7_9AGAR</name>
<dbReference type="EMBL" id="JANVFT010000117">
    <property type="protein sequence ID" value="KAJ4466213.1"/>
    <property type="molecule type" value="Genomic_DNA"/>
</dbReference>
<sequence length="305" mass="32859">MPDSAIYSYNPFKALQDCYTLNASNLTAAQSLAHHEISIRKTIASTFLTFSGKTRIQDVCRNTLRKERERLSEGDIDIATNAFGSRLVLNKLLPSGCADQLMAWFGSPECSLLEGELESLARRVMSGTARVFKQERKKAQRGPGSGFPMAIGGPKDVPKNTDKISSSSGLNEKGKRPSSGDPVEGAAAVKKATGLKGIFGATEAKGNRKPLAELPKDKNQSNAPQQPGFVVPQSNRSSGPQTRHLSRSAPNSHRHAIYIDNNVSANNLAPPRPVYIPTDEAAQTNVMGQTPLHLQSLPKCLSLAL</sequence>
<comment type="caution">
    <text evidence="2">The sequence shown here is derived from an EMBL/GenBank/DDBJ whole genome shotgun (WGS) entry which is preliminary data.</text>
</comment>
<proteinExistence type="predicted"/>
<evidence type="ECO:0000313" key="2">
    <source>
        <dbReference type="EMBL" id="KAJ4466213.1"/>
    </source>
</evidence>
<feature type="compositionally biased region" description="Basic and acidic residues" evidence="1">
    <location>
        <begin position="210"/>
        <end position="219"/>
    </location>
</feature>
<accession>A0ABQ8UYU7</accession>
<organism evidence="2 3">
    <name type="scientific">Lentinula lateritia</name>
    <dbReference type="NCBI Taxonomy" id="40482"/>
    <lineage>
        <taxon>Eukaryota</taxon>
        <taxon>Fungi</taxon>
        <taxon>Dikarya</taxon>
        <taxon>Basidiomycota</taxon>
        <taxon>Agaricomycotina</taxon>
        <taxon>Agaricomycetes</taxon>
        <taxon>Agaricomycetidae</taxon>
        <taxon>Agaricales</taxon>
        <taxon>Marasmiineae</taxon>
        <taxon>Omphalotaceae</taxon>
        <taxon>Lentinula</taxon>
    </lineage>
</organism>
<reference evidence="2" key="1">
    <citation type="submission" date="2022-08" db="EMBL/GenBank/DDBJ databases">
        <title>A Global Phylogenomic Analysis of the Shiitake Genus Lentinula.</title>
        <authorList>
            <consortium name="DOE Joint Genome Institute"/>
            <person name="Sierra-Patev S."/>
            <person name="Min B."/>
            <person name="Naranjo-Ortiz M."/>
            <person name="Looney B."/>
            <person name="Konkel Z."/>
            <person name="Slot J.C."/>
            <person name="Sakamoto Y."/>
            <person name="Steenwyk J.L."/>
            <person name="Rokas A."/>
            <person name="Carro J."/>
            <person name="Camarero S."/>
            <person name="Ferreira P."/>
            <person name="Molpeceres G."/>
            <person name="Ruiz-Duenas F.J."/>
            <person name="Serrano A."/>
            <person name="Henrissat B."/>
            <person name="Drula E."/>
            <person name="Hughes K.W."/>
            <person name="Mata J.L."/>
            <person name="Ishikawa N.K."/>
            <person name="Vargas-Isla R."/>
            <person name="Ushijima S."/>
            <person name="Smith C.A."/>
            <person name="Ahrendt S."/>
            <person name="Andreopoulos W."/>
            <person name="He G."/>
            <person name="Labutti K."/>
            <person name="Lipzen A."/>
            <person name="Ng V."/>
            <person name="Riley R."/>
            <person name="Sandor L."/>
            <person name="Barry K."/>
            <person name="Martinez A.T."/>
            <person name="Xiao Y."/>
            <person name="Gibbons J.G."/>
            <person name="Terashima K."/>
            <person name="Grigoriev I.V."/>
            <person name="Hibbett D.S."/>
        </authorList>
    </citation>
    <scope>NUCLEOTIDE SEQUENCE</scope>
    <source>
        <strain evidence="2">RHP3577 ss4</strain>
    </source>
</reference>
<protein>
    <submittedName>
        <fullName evidence="2">Uncharacterized protein</fullName>
    </submittedName>
</protein>
<dbReference type="Proteomes" id="UP001150217">
    <property type="component" value="Unassembled WGS sequence"/>
</dbReference>
<feature type="region of interest" description="Disordered" evidence="1">
    <location>
        <begin position="132"/>
        <end position="185"/>
    </location>
</feature>
<evidence type="ECO:0000313" key="3">
    <source>
        <dbReference type="Proteomes" id="UP001150217"/>
    </source>
</evidence>
<keyword evidence="3" id="KW-1185">Reference proteome</keyword>
<gene>
    <name evidence="2" type="ORF">C8R41DRAFT_76138</name>
</gene>
<feature type="compositionally biased region" description="Polar residues" evidence="1">
    <location>
        <begin position="232"/>
        <end position="251"/>
    </location>
</feature>
<evidence type="ECO:0000256" key="1">
    <source>
        <dbReference type="SAM" id="MobiDB-lite"/>
    </source>
</evidence>
<feature type="region of interest" description="Disordered" evidence="1">
    <location>
        <begin position="200"/>
        <end position="252"/>
    </location>
</feature>